<feature type="transmembrane region" description="Helical" evidence="2">
    <location>
        <begin position="7"/>
        <end position="30"/>
    </location>
</feature>
<evidence type="ECO:0000259" key="3">
    <source>
        <dbReference type="Pfam" id="PF02397"/>
    </source>
</evidence>
<dbReference type="EMBL" id="FTPL01000001">
    <property type="protein sequence ID" value="SIT73583.1"/>
    <property type="molecule type" value="Genomic_DNA"/>
</dbReference>
<evidence type="ECO:0000313" key="4">
    <source>
        <dbReference type="EMBL" id="SIT73583.1"/>
    </source>
</evidence>
<dbReference type="GO" id="GO:0016780">
    <property type="term" value="F:phosphotransferase activity, for other substituted phosphate groups"/>
    <property type="evidence" value="ECO:0007669"/>
    <property type="project" value="TreeGrafter"/>
</dbReference>
<sequence length="207" mass="24074">MKRVFDTVISLVALILLSPIIGITAFLILMKIGSPVIFKQQRPGLLNKPFNVYKFRTMTDKRDERGELLPDAFRLTSFGKLIRKLSLDELPQLWNVLKGDMSFVGPRPLLMEYLPLYSDRQARRHEVRPGITGWAQVKGRNAISWEEKFEYDVWYVENQSFWLDMRILFMTVLKVFKTEGINQAGQATMTKFTGTPATLEKEKERVR</sequence>
<dbReference type="InterPro" id="IPR003362">
    <property type="entry name" value="Bact_transf"/>
</dbReference>
<dbReference type="STRING" id="550447.SAMN05428946_1003"/>
<keyword evidence="2" id="KW-0472">Membrane</keyword>
<gene>
    <name evidence="4" type="ORF">SAMN05428946_1003</name>
</gene>
<dbReference type="Proteomes" id="UP000187550">
    <property type="component" value="Unassembled WGS sequence"/>
</dbReference>
<dbReference type="PANTHER" id="PTHR30576:SF8">
    <property type="entry name" value="UNDECAPRENYL-PHOSPHATE GALACTOSE PHOSPHOTRANSFERASE"/>
    <property type="match status" value="1"/>
</dbReference>
<keyword evidence="5" id="KW-1185">Reference proteome</keyword>
<keyword evidence="2" id="KW-1133">Transmembrane helix</keyword>
<dbReference type="RefSeq" id="WP_076757223.1">
    <property type="nucleotide sequence ID" value="NZ_FTPL01000001.1"/>
</dbReference>
<keyword evidence="2" id="KW-0812">Transmembrane</keyword>
<protein>
    <submittedName>
        <fullName evidence="4">Sugar transferase EpsL</fullName>
    </submittedName>
</protein>
<keyword evidence="4" id="KW-0808">Transferase</keyword>
<evidence type="ECO:0000313" key="5">
    <source>
        <dbReference type="Proteomes" id="UP000187550"/>
    </source>
</evidence>
<dbReference type="Pfam" id="PF02397">
    <property type="entry name" value="Bac_transf"/>
    <property type="match status" value="1"/>
</dbReference>
<accession>A0A1U7PIG0</accession>
<dbReference type="PANTHER" id="PTHR30576">
    <property type="entry name" value="COLANIC BIOSYNTHESIS UDP-GLUCOSE LIPID CARRIER TRANSFERASE"/>
    <property type="match status" value="1"/>
</dbReference>
<feature type="domain" description="Bacterial sugar transferase" evidence="3">
    <location>
        <begin position="2"/>
        <end position="177"/>
    </location>
</feature>
<comment type="similarity">
    <text evidence="1">Belongs to the bacterial sugar transferase family.</text>
</comment>
<organism evidence="4 5">
    <name type="scientific">Edaphobacillus lindanitolerans</name>
    <dbReference type="NCBI Taxonomy" id="550447"/>
    <lineage>
        <taxon>Bacteria</taxon>
        <taxon>Bacillati</taxon>
        <taxon>Bacillota</taxon>
        <taxon>Bacilli</taxon>
        <taxon>Bacillales</taxon>
        <taxon>Bacillaceae</taxon>
        <taxon>Edaphobacillus</taxon>
    </lineage>
</organism>
<proteinExistence type="inferred from homology"/>
<name>A0A1U7PIG0_9BACI</name>
<evidence type="ECO:0000256" key="2">
    <source>
        <dbReference type="SAM" id="Phobius"/>
    </source>
</evidence>
<evidence type="ECO:0000256" key="1">
    <source>
        <dbReference type="ARBA" id="ARBA00006464"/>
    </source>
</evidence>
<reference evidence="5" key="1">
    <citation type="submission" date="2017-01" db="EMBL/GenBank/DDBJ databases">
        <authorList>
            <person name="Varghese N."/>
            <person name="Submissions S."/>
        </authorList>
    </citation>
    <scope>NUCLEOTIDE SEQUENCE [LARGE SCALE GENOMIC DNA]</scope>
    <source>
        <strain evidence="5">MNA4</strain>
    </source>
</reference>
<dbReference type="AlphaFoldDB" id="A0A1U7PIG0"/>